<dbReference type="EMBL" id="GBRH01261784">
    <property type="protein sequence ID" value="JAD36111.1"/>
    <property type="molecule type" value="Transcribed_RNA"/>
</dbReference>
<reference evidence="1" key="2">
    <citation type="journal article" date="2015" name="Data Brief">
        <title>Shoot transcriptome of the giant reed, Arundo donax.</title>
        <authorList>
            <person name="Barrero R.A."/>
            <person name="Guerrero F.D."/>
            <person name="Moolhuijzen P."/>
            <person name="Goolsby J.A."/>
            <person name="Tidwell J."/>
            <person name="Bellgard S.E."/>
            <person name="Bellgard M.I."/>
        </authorList>
    </citation>
    <scope>NUCLEOTIDE SEQUENCE</scope>
    <source>
        <tissue evidence="1">Shoot tissue taken approximately 20 cm above the soil surface</tissue>
    </source>
</reference>
<organism evidence="1">
    <name type="scientific">Arundo donax</name>
    <name type="common">Giant reed</name>
    <name type="synonym">Donax arundinaceus</name>
    <dbReference type="NCBI Taxonomy" id="35708"/>
    <lineage>
        <taxon>Eukaryota</taxon>
        <taxon>Viridiplantae</taxon>
        <taxon>Streptophyta</taxon>
        <taxon>Embryophyta</taxon>
        <taxon>Tracheophyta</taxon>
        <taxon>Spermatophyta</taxon>
        <taxon>Magnoliopsida</taxon>
        <taxon>Liliopsida</taxon>
        <taxon>Poales</taxon>
        <taxon>Poaceae</taxon>
        <taxon>PACMAD clade</taxon>
        <taxon>Arundinoideae</taxon>
        <taxon>Arundineae</taxon>
        <taxon>Arundo</taxon>
    </lineage>
</organism>
<accession>A0A0A8ZBF6</accession>
<evidence type="ECO:0000313" key="1">
    <source>
        <dbReference type="EMBL" id="JAD36111.1"/>
    </source>
</evidence>
<name>A0A0A8ZBF6_ARUDO</name>
<reference evidence="1" key="1">
    <citation type="submission" date="2014-09" db="EMBL/GenBank/DDBJ databases">
        <authorList>
            <person name="Magalhaes I.L.F."/>
            <person name="Oliveira U."/>
            <person name="Santos F.R."/>
            <person name="Vidigal T.H.D.A."/>
            <person name="Brescovit A.D."/>
            <person name="Santos A.J."/>
        </authorList>
    </citation>
    <scope>NUCLEOTIDE SEQUENCE</scope>
    <source>
        <tissue evidence="1">Shoot tissue taken approximately 20 cm above the soil surface</tissue>
    </source>
</reference>
<dbReference type="AlphaFoldDB" id="A0A0A8ZBF6"/>
<sequence>MAKFAVTLMATATCDRCLGTTRRSFSTSFCVSSVSPTVSITAARF</sequence>
<protein>
    <submittedName>
        <fullName evidence="1">Uncharacterized protein</fullName>
    </submittedName>
</protein>
<proteinExistence type="predicted"/>